<evidence type="ECO:0000313" key="1">
    <source>
        <dbReference type="EMBL" id="SCG70144.1"/>
    </source>
</evidence>
<sequence length="214" mass="22525">MGWRNVRSMPRSLFWSRTDGAGAEHAVLADGPGLTVYGTLLAVDPVACTCRYRLSADADGSTSALEVEAEGAGWSRRVRLERSADGWRVTTGEQGDLDAALRAAGRPPAGLAGTEDPGRLYDAVDVDLSGSPLFNALPVRRLGLAGAAAGTEHRITVAWVLVPSLEVIAAEQVYTALGPGRVGFASDTFRAELTVDDDGFVTRYPGLVERPDAG</sequence>
<accession>A0A1C5JHS3</accession>
<dbReference type="STRING" id="47864.GA0070560_13325"/>
<name>A0A1C5JHS3_9ACTN</name>
<dbReference type="Proteomes" id="UP000199408">
    <property type="component" value="Unassembled WGS sequence"/>
</dbReference>
<dbReference type="InterPro" id="IPR009467">
    <property type="entry name" value="Glycolipid-bd_prot_put"/>
</dbReference>
<proteinExistence type="predicted"/>
<dbReference type="SUPFAM" id="SSF159275">
    <property type="entry name" value="PA1994-like"/>
    <property type="match status" value="1"/>
</dbReference>
<dbReference type="EMBL" id="FMDN01000033">
    <property type="protein sequence ID" value="SCG70144.1"/>
    <property type="molecule type" value="Genomic_DNA"/>
</dbReference>
<protein>
    <recommendedName>
        <fullName evidence="3">Glycolipid-binding</fullName>
    </recommendedName>
</protein>
<organism evidence="1 2">
    <name type="scientific">Micromonospora halophytica</name>
    <dbReference type="NCBI Taxonomy" id="47864"/>
    <lineage>
        <taxon>Bacteria</taxon>
        <taxon>Bacillati</taxon>
        <taxon>Actinomycetota</taxon>
        <taxon>Actinomycetes</taxon>
        <taxon>Micromonosporales</taxon>
        <taxon>Micromonosporaceae</taxon>
        <taxon>Micromonospora</taxon>
    </lineage>
</organism>
<keyword evidence="2" id="KW-1185">Reference proteome</keyword>
<evidence type="ECO:0000313" key="2">
    <source>
        <dbReference type="Proteomes" id="UP000199408"/>
    </source>
</evidence>
<evidence type="ECO:0008006" key="3">
    <source>
        <dbReference type="Google" id="ProtNLM"/>
    </source>
</evidence>
<dbReference type="Pfam" id="PF06475">
    <property type="entry name" value="Glycolipid_bind"/>
    <property type="match status" value="1"/>
</dbReference>
<gene>
    <name evidence="1" type="ORF">GA0070560_13325</name>
</gene>
<dbReference type="AlphaFoldDB" id="A0A1C5JHS3"/>
<reference evidence="2" key="1">
    <citation type="submission" date="2016-06" db="EMBL/GenBank/DDBJ databases">
        <authorList>
            <person name="Varghese N."/>
        </authorList>
    </citation>
    <scope>NUCLEOTIDE SEQUENCE [LARGE SCALE GENOMIC DNA]</scope>
    <source>
        <strain evidence="2">DSM 43171</strain>
    </source>
</reference>